<dbReference type="InterPro" id="IPR000160">
    <property type="entry name" value="GGDEF_dom"/>
</dbReference>
<dbReference type="KEGG" id="cari:FNU76_19100"/>
<dbReference type="PANTHER" id="PTHR46663">
    <property type="entry name" value="DIGUANYLATE CYCLASE DGCT-RELATED"/>
    <property type="match status" value="1"/>
</dbReference>
<dbReference type="SMART" id="SM00086">
    <property type="entry name" value="PAC"/>
    <property type="match status" value="1"/>
</dbReference>
<dbReference type="SUPFAM" id="SSF55073">
    <property type="entry name" value="Nucleotide cyclase"/>
    <property type="match status" value="1"/>
</dbReference>
<organism evidence="4 5">
    <name type="scientific">Chitinimonas arctica</name>
    <dbReference type="NCBI Taxonomy" id="2594795"/>
    <lineage>
        <taxon>Bacteria</taxon>
        <taxon>Pseudomonadati</taxon>
        <taxon>Pseudomonadota</taxon>
        <taxon>Betaproteobacteria</taxon>
        <taxon>Neisseriales</taxon>
        <taxon>Chitinibacteraceae</taxon>
        <taxon>Chitinimonas</taxon>
    </lineage>
</organism>
<dbReference type="FunFam" id="3.30.70.270:FF:000001">
    <property type="entry name" value="Diguanylate cyclase domain protein"/>
    <property type="match status" value="1"/>
</dbReference>
<dbReference type="CDD" id="cd00130">
    <property type="entry name" value="PAS"/>
    <property type="match status" value="1"/>
</dbReference>
<dbReference type="PROSITE" id="PS50112">
    <property type="entry name" value="PAS"/>
    <property type="match status" value="1"/>
</dbReference>
<dbReference type="SUPFAM" id="SSF55785">
    <property type="entry name" value="PYP-like sensor domain (PAS domain)"/>
    <property type="match status" value="1"/>
</dbReference>
<dbReference type="PROSITE" id="PS50887">
    <property type="entry name" value="GGDEF"/>
    <property type="match status" value="1"/>
</dbReference>
<dbReference type="Pfam" id="PF00990">
    <property type="entry name" value="GGDEF"/>
    <property type="match status" value="1"/>
</dbReference>
<dbReference type="Gene3D" id="3.30.450.20">
    <property type="entry name" value="PAS domain"/>
    <property type="match status" value="1"/>
</dbReference>
<dbReference type="NCBIfam" id="TIGR00229">
    <property type="entry name" value="sensory_box"/>
    <property type="match status" value="1"/>
</dbReference>
<dbReference type="SMART" id="SM00091">
    <property type="entry name" value="PAS"/>
    <property type="match status" value="1"/>
</dbReference>
<feature type="domain" description="PAS" evidence="1">
    <location>
        <begin position="40"/>
        <end position="86"/>
    </location>
</feature>
<dbReference type="InterPro" id="IPR001610">
    <property type="entry name" value="PAC"/>
</dbReference>
<dbReference type="OrthoDB" id="23692at2"/>
<accession>A0A516SJH1</accession>
<keyword evidence="5" id="KW-1185">Reference proteome</keyword>
<dbReference type="PANTHER" id="PTHR46663:SF3">
    <property type="entry name" value="SLL0267 PROTEIN"/>
    <property type="match status" value="1"/>
</dbReference>
<protein>
    <submittedName>
        <fullName evidence="4">Diguanylate cyclase</fullName>
    </submittedName>
</protein>
<sequence length="336" mass="38046">MRLNVRDQRLTISQACLVDCSLSFAKVNSVIPDANTPTDGQTLLALALTSIANAIFITDSTGCVIWVNEAFCRLSGYAPQDIVGHSPSLLQSGRQDGYFYRRLWRTIQSGKVWHQEIVNKRKDGTFYTVEEIITPLYDANGKISHFIAFQHDLGKRRERNQRQQFLAYHDSLTGLINRPRFMEQLEETLTQSQHDHCRMALLFIDLDHFKEVNDQYGHTVGDRLLKAVARRLRSAVRQDDIVARLGGDEFTVIVKCLSQPEPATLMAEKLVASVGRPYHLANHSLEIGASIGIALYPEDGDTPTQLLEHADEAMYRAKQAGRDGWRRYGDCLRTNE</sequence>
<dbReference type="Pfam" id="PF13426">
    <property type="entry name" value="PAS_9"/>
    <property type="match status" value="1"/>
</dbReference>
<dbReference type="InterPro" id="IPR029787">
    <property type="entry name" value="Nucleotide_cyclase"/>
</dbReference>
<dbReference type="Proteomes" id="UP000317550">
    <property type="component" value="Chromosome"/>
</dbReference>
<gene>
    <name evidence="4" type="ORF">FNU76_19100</name>
</gene>
<dbReference type="GO" id="GO:0003824">
    <property type="term" value="F:catalytic activity"/>
    <property type="evidence" value="ECO:0007669"/>
    <property type="project" value="UniProtKB-ARBA"/>
</dbReference>
<feature type="domain" description="PAC" evidence="2">
    <location>
        <begin position="113"/>
        <end position="165"/>
    </location>
</feature>
<dbReference type="InterPro" id="IPR035965">
    <property type="entry name" value="PAS-like_dom_sf"/>
</dbReference>
<dbReference type="NCBIfam" id="TIGR00254">
    <property type="entry name" value="GGDEF"/>
    <property type="match status" value="1"/>
</dbReference>
<dbReference type="InterPro" id="IPR000014">
    <property type="entry name" value="PAS"/>
</dbReference>
<evidence type="ECO:0000259" key="3">
    <source>
        <dbReference type="PROSITE" id="PS50887"/>
    </source>
</evidence>
<evidence type="ECO:0000259" key="1">
    <source>
        <dbReference type="PROSITE" id="PS50112"/>
    </source>
</evidence>
<dbReference type="Gene3D" id="3.30.70.270">
    <property type="match status" value="1"/>
</dbReference>
<name>A0A516SJH1_9NEIS</name>
<evidence type="ECO:0000259" key="2">
    <source>
        <dbReference type="PROSITE" id="PS50113"/>
    </source>
</evidence>
<dbReference type="AlphaFoldDB" id="A0A516SJH1"/>
<reference evidence="5" key="1">
    <citation type="submission" date="2019-07" db="EMBL/GenBank/DDBJ databases">
        <title>Chitinimonas sp. nov., isolated from Ny-Alesund, arctica soil.</title>
        <authorList>
            <person name="Xu Q."/>
            <person name="Peng F."/>
        </authorList>
    </citation>
    <scope>NUCLEOTIDE SEQUENCE [LARGE SCALE GENOMIC DNA]</scope>
    <source>
        <strain evidence="5">R3-44</strain>
    </source>
</reference>
<evidence type="ECO:0000313" key="5">
    <source>
        <dbReference type="Proteomes" id="UP000317550"/>
    </source>
</evidence>
<feature type="domain" description="GGDEF" evidence="3">
    <location>
        <begin position="197"/>
        <end position="330"/>
    </location>
</feature>
<dbReference type="SMART" id="SM00267">
    <property type="entry name" value="GGDEF"/>
    <property type="match status" value="1"/>
</dbReference>
<dbReference type="PROSITE" id="PS50113">
    <property type="entry name" value="PAC"/>
    <property type="match status" value="1"/>
</dbReference>
<dbReference type="EMBL" id="CP041730">
    <property type="protein sequence ID" value="QDQ28287.1"/>
    <property type="molecule type" value="Genomic_DNA"/>
</dbReference>
<dbReference type="InterPro" id="IPR052163">
    <property type="entry name" value="DGC-Regulatory_Protein"/>
</dbReference>
<evidence type="ECO:0000313" key="4">
    <source>
        <dbReference type="EMBL" id="QDQ28287.1"/>
    </source>
</evidence>
<dbReference type="InterPro" id="IPR000700">
    <property type="entry name" value="PAS-assoc_C"/>
</dbReference>
<dbReference type="InterPro" id="IPR043128">
    <property type="entry name" value="Rev_trsase/Diguanyl_cyclase"/>
</dbReference>
<proteinExistence type="predicted"/>
<dbReference type="CDD" id="cd01949">
    <property type="entry name" value="GGDEF"/>
    <property type="match status" value="1"/>
</dbReference>